<protein>
    <submittedName>
        <fullName evidence="2">Uncharacterized protein</fullName>
    </submittedName>
</protein>
<dbReference type="AlphaFoldDB" id="W7JX18"/>
<reference evidence="2 3" key="1">
    <citation type="submission" date="2013-02" db="EMBL/GenBank/DDBJ databases">
        <title>The Genome Sequence of Plasmodium falciparum UGT5.1.</title>
        <authorList>
            <consortium name="The Broad Institute Genome Sequencing Platform"/>
            <consortium name="The Broad Institute Genome Sequencing Center for Infectious Disease"/>
            <person name="Neafsey D."/>
            <person name="Cheeseman I."/>
            <person name="Volkman S."/>
            <person name="Adams J."/>
            <person name="Walker B."/>
            <person name="Young S.K."/>
            <person name="Zeng Q."/>
            <person name="Gargeya S."/>
            <person name="Fitzgerald M."/>
            <person name="Haas B."/>
            <person name="Abouelleil A."/>
            <person name="Alvarado L."/>
            <person name="Arachchi H.M."/>
            <person name="Berlin A.M."/>
            <person name="Chapman S.B."/>
            <person name="Dewar J."/>
            <person name="Goldberg J."/>
            <person name="Griggs A."/>
            <person name="Gujja S."/>
            <person name="Hansen M."/>
            <person name="Howarth C."/>
            <person name="Imamovic A."/>
            <person name="Larimer J."/>
            <person name="McCowan C."/>
            <person name="Murphy C."/>
            <person name="Neiman D."/>
            <person name="Pearson M."/>
            <person name="Priest M."/>
            <person name="Roberts A."/>
            <person name="Saif S."/>
            <person name="Shea T."/>
            <person name="Sisk P."/>
            <person name="Sykes S."/>
            <person name="Wortman J."/>
            <person name="Nusbaum C."/>
            <person name="Birren B."/>
        </authorList>
    </citation>
    <scope>NUCLEOTIDE SEQUENCE [LARGE SCALE GENOMIC DNA]</scope>
    <source>
        <strain evidence="2 3">UGT5.1</strain>
    </source>
</reference>
<gene>
    <name evidence="2" type="ORF">C923_03236</name>
</gene>
<dbReference type="Proteomes" id="UP000030697">
    <property type="component" value="Unassembled WGS sequence"/>
</dbReference>
<evidence type="ECO:0000313" key="3">
    <source>
        <dbReference type="Proteomes" id="UP000030697"/>
    </source>
</evidence>
<dbReference type="EMBL" id="KE124606">
    <property type="protein sequence ID" value="EWC76081.1"/>
    <property type="molecule type" value="Genomic_DNA"/>
</dbReference>
<evidence type="ECO:0000313" key="2">
    <source>
        <dbReference type="EMBL" id="EWC76081.1"/>
    </source>
</evidence>
<sequence length="512" mass="61849">MCTTRWIYQQNECKRERKEKNKKKNKHKNKNKEKKNMDNNSYCVYYDEMVNKVDNIKSVEHMNDINSTYRLYNDSYCNARNTWHHEINNQLNVINKYIYPFTCPNQNTKQNNTYINTYNNNANLFLHNNYYYHQNDEHIIKNNSKFLNIFHKDTYPYSSFTSSFIQQQHKMYPNNSSQKYSMQNYNINNNSYINEKKGNTQGSLNTLKVKEKMYEEVKQNNIISSHFNHTNNENETHQCTNGIINMDMPYCKSGINKRDIIQPLKDININDKRINFMNPHKVNMYHDNMSKNERTEKIRYDSRNEEKYIINDDHYDYEICNNYSSSDNNKYNDHNEYNTYKKHSHITTPNKRSYSFIQQNVKEQYEETHIYDIKNDIHDNENDNKNKMHNQYASHNKEINYTKIYSDKLNNHKKNNIIYDNLITITVSCDSAVYNKNQNNTNSSYENNINYPYMNQSNYYIANKFQKTLNPYEVDHIPKNVPSFYQISNQLNTCETYNNKMKRNKNCTSQDF</sequence>
<feature type="compositionally biased region" description="Basic residues" evidence="1">
    <location>
        <begin position="20"/>
        <end position="33"/>
    </location>
</feature>
<proteinExistence type="predicted"/>
<organism evidence="2 3">
    <name type="scientific">Plasmodium falciparum UGT5.1</name>
    <dbReference type="NCBI Taxonomy" id="1237627"/>
    <lineage>
        <taxon>Eukaryota</taxon>
        <taxon>Sar</taxon>
        <taxon>Alveolata</taxon>
        <taxon>Apicomplexa</taxon>
        <taxon>Aconoidasida</taxon>
        <taxon>Haemosporida</taxon>
        <taxon>Plasmodiidae</taxon>
        <taxon>Plasmodium</taxon>
        <taxon>Plasmodium (Laverania)</taxon>
    </lineage>
</organism>
<name>W7JX18_PLAFA</name>
<accession>W7JX18</accession>
<evidence type="ECO:0000256" key="1">
    <source>
        <dbReference type="SAM" id="MobiDB-lite"/>
    </source>
</evidence>
<feature type="region of interest" description="Disordered" evidence="1">
    <location>
        <begin position="14"/>
        <end position="36"/>
    </location>
</feature>